<dbReference type="EMBL" id="JAGHKP010000001">
    <property type="protein sequence ID" value="MBO9150765.1"/>
    <property type="molecule type" value="Genomic_DNA"/>
</dbReference>
<sequence length="249" mass="27594">MIKYLLSISLILVSHLASGSCIRHASGISPASAKVISTISAQVKRAVSRMATTPALPVPKGYKITGRIGGDLNSDGIPDSVLILKATLKDRLENNGDGKTVDRNRRGLIVFLGMNGQFKKVTENLNCFSSENEDGGVYFPPELSVEIGRNKLYVHYRHGRYGYWKYTFRLRGSDFELIGYDASNNTGPRIDRQVSINFLTKKRMERINTNASAEGGDEVFEEKSNDISLEGLARLSQIENFDNLEEGGW</sequence>
<evidence type="ECO:0000313" key="3">
    <source>
        <dbReference type="Proteomes" id="UP000679126"/>
    </source>
</evidence>
<keyword evidence="3" id="KW-1185">Reference proteome</keyword>
<keyword evidence="1" id="KW-0732">Signal</keyword>
<evidence type="ECO:0000313" key="2">
    <source>
        <dbReference type="EMBL" id="MBO9150765.1"/>
    </source>
</evidence>
<feature type="chain" id="PRO_5046385595" evidence="1">
    <location>
        <begin position="26"/>
        <end position="249"/>
    </location>
</feature>
<evidence type="ECO:0000256" key="1">
    <source>
        <dbReference type="SAM" id="SignalP"/>
    </source>
</evidence>
<accession>A0ABS3Y7W2</accession>
<gene>
    <name evidence="2" type="ORF">J7I43_00985</name>
</gene>
<protein>
    <submittedName>
        <fullName evidence="2">Uncharacterized protein</fullName>
    </submittedName>
</protein>
<name>A0ABS3Y7W2_9BACT</name>
<feature type="signal peptide" evidence="1">
    <location>
        <begin position="1"/>
        <end position="25"/>
    </location>
</feature>
<organism evidence="2 3">
    <name type="scientific">Chitinophaga chungangae</name>
    <dbReference type="NCBI Taxonomy" id="2821488"/>
    <lineage>
        <taxon>Bacteria</taxon>
        <taxon>Pseudomonadati</taxon>
        <taxon>Bacteroidota</taxon>
        <taxon>Chitinophagia</taxon>
        <taxon>Chitinophagales</taxon>
        <taxon>Chitinophagaceae</taxon>
        <taxon>Chitinophaga</taxon>
    </lineage>
</organism>
<reference evidence="3" key="1">
    <citation type="submission" date="2021-03" db="EMBL/GenBank/DDBJ databases">
        <title>Assistant Professor.</title>
        <authorList>
            <person name="Huq M.A."/>
        </authorList>
    </citation>
    <scope>NUCLEOTIDE SEQUENCE [LARGE SCALE GENOMIC DNA]</scope>
    <source>
        <strain evidence="3">MAH-28</strain>
    </source>
</reference>
<dbReference type="Proteomes" id="UP000679126">
    <property type="component" value="Unassembled WGS sequence"/>
</dbReference>
<dbReference type="PROSITE" id="PS51257">
    <property type="entry name" value="PROKAR_LIPOPROTEIN"/>
    <property type="match status" value="1"/>
</dbReference>
<comment type="caution">
    <text evidence="2">The sequence shown here is derived from an EMBL/GenBank/DDBJ whole genome shotgun (WGS) entry which is preliminary data.</text>
</comment>
<proteinExistence type="predicted"/>
<dbReference type="RefSeq" id="WP_209142332.1">
    <property type="nucleotide sequence ID" value="NZ_JAGHKP010000001.1"/>
</dbReference>